<reference evidence="1 2" key="1">
    <citation type="submission" date="2019-04" db="EMBL/GenBank/DDBJ databases">
        <title>Draft genome sequence of Gemmobacter aestuarii sp. nov.</title>
        <authorList>
            <person name="Hameed A."/>
            <person name="Lin S.-Y."/>
            <person name="Shahina M."/>
            <person name="Lai W.-A."/>
            <person name="Young C.-C."/>
        </authorList>
    </citation>
    <scope>NUCLEOTIDE SEQUENCE [LARGE SCALE GENOMIC DNA]</scope>
    <source>
        <strain evidence="1 2">CC-PW-75</strain>
    </source>
</reference>
<evidence type="ECO:0000313" key="2">
    <source>
        <dbReference type="Proteomes" id="UP000309450"/>
    </source>
</evidence>
<comment type="caution">
    <text evidence="1">The sequence shown here is derived from an EMBL/GenBank/DDBJ whole genome shotgun (WGS) entry which is preliminary data.</text>
</comment>
<dbReference type="AlphaFoldDB" id="A0A4S3MRK7"/>
<dbReference type="OrthoDB" id="181606at2"/>
<keyword evidence="2" id="KW-1185">Reference proteome</keyword>
<dbReference type="RefSeq" id="WP_136393453.1">
    <property type="nucleotide sequence ID" value="NZ_SSND01000001.1"/>
</dbReference>
<dbReference type="InterPro" id="IPR029044">
    <property type="entry name" value="Nucleotide-diphossugar_trans"/>
</dbReference>
<evidence type="ECO:0000313" key="1">
    <source>
        <dbReference type="EMBL" id="THD85077.1"/>
    </source>
</evidence>
<dbReference type="SUPFAM" id="SSF53448">
    <property type="entry name" value="Nucleotide-diphospho-sugar transferases"/>
    <property type="match status" value="1"/>
</dbReference>
<name>A0A4S3MRK7_9RHOB</name>
<dbReference type="Gene3D" id="3.90.550.10">
    <property type="entry name" value="Spore Coat Polysaccharide Biosynthesis Protein SpsA, Chain A"/>
    <property type="match status" value="1"/>
</dbReference>
<proteinExistence type="predicted"/>
<gene>
    <name evidence="1" type="ORF">E7811_04990</name>
</gene>
<organism evidence="1 2">
    <name type="scientific">Aliigemmobacter aestuarii</name>
    <dbReference type="NCBI Taxonomy" id="1445661"/>
    <lineage>
        <taxon>Bacteria</taxon>
        <taxon>Pseudomonadati</taxon>
        <taxon>Pseudomonadota</taxon>
        <taxon>Alphaproteobacteria</taxon>
        <taxon>Rhodobacterales</taxon>
        <taxon>Paracoccaceae</taxon>
        <taxon>Aliigemmobacter</taxon>
    </lineage>
</organism>
<sequence length="291" mass="33632">MTEDRTLQVEDPAPARGFVLAATGEGYRKLARRAARTVRSVMPDIAIDLFTDSPLDDPVFDRVHLLEAGGPRPKMEALRRSRFERTVYLDCDVVMVAPVPELFEVLKETEFAGAHELYGSSPVHLQKVRREIPHAFRQVNSGVLGVRKTPRTEAFLQRWQDDFVALKLMFDQPLLRELLYENRDGMRVVILPMEYNQMHPATLRVSSNRMMAPRFLHLTRLHEDDSHQEPVDQPFDVAALLTPPMRDKLNSLIRTDRTLGAARDFRTYVGDTFRKAPFVYRLARKVRRFFT</sequence>
<accession>A0A4S3MRK7</accession>
<dbReference type="EMBL" id="SSND01000001">
    <property type="protein sequence ID" value="THD85077.1"/>
    <property type="molecule type" value="Genomic_DNA"/>
</dbReference>
<dbReference type="Proteomes" id="UP000309450">
    <property type="component" value="Unassembled WGS sequence"/>
</dbReference>
<protein>
    <submittedName>
        <fullName evidence="1">Uncharacterized protein</fullName>
    </submittedName>
</protein>